<evidence type="ECO:0000313" key="3">
    <source>
        <dbReference type="Proteomes" id="UP000054107"/>
    </source>
</evidence>
<gene>
    <name evidence="2" type="primary">PARPA_05392.1 scaffold 18169</name>
</gene>
<dbReference type="PROSITE" id="PS50994">
    <property type="entry name" value="INTEGRASE"/>
    <property type="match status" value="1"/>
</dbReference>
<evidence type="ECO:0000313" key="2">
    <source>
        <dbReference type="EMBL" id="CEP11526.1"/>
    </source>
</evidence>
<organism evidence="2 3">
    <name type="scientific">Parasitella parasitica</name>
    <dbReference type="NCBI Taxonomy" id="35722"/>
    <lineage>
        <taxon>Eukaryota</taxon>
        <taxon>Fungi</taxon>
        <taxon>Fungi incertae sedis</taxon>
        <taxon>Mucoromycota</taxon>
        <taxon>Mucoromycotina</taxon>
        <taxon>Mucoromycetes</taxon>
        <taxon>Mucorales</taxon>
        <taxon>Mucorineae</taxon>
        <taxon>Mucoraceae</taxon>
        <taxon>Parasitella</taxon>
    </lineage>
</organism>
<feature type="domain" description="Integrase catalytic" evidence="1">
    <location>
        <begin position="1"/>
        <end position="145"/>
    </location>
</feature>
<dbReference type="InterPro" id="IPR001584">
    <property type="entry name" value="Integrase_cat-core"/>
</dbReference>
<dbReference type="InterPro" id="IPR050951">
    <property type="entry name" value="Retrovirus_Pol_polyprotein"/>
</dbReference>
<dbReference type="GO" id="GO:0005634">
    <property type="term" value="C:nucleus"/>
    <property type="evidence" value="ECO:0007669"/>
    <property type="project" value="UniProtKB-ARBA"/>
</dbReference>
<dbReference type="SUPFAM" id="SSF53098">
    <property type="entry name" value="Ribonuclease H-like"/>
    <property type="match status" value="1"/>
</dbReference>
<dbReference type="EMBL" id="LN726507">
    <property type="protein sequence ID" value="CEP11526.1"/>
    <property type="molecule type" value="Genomic_DNA"/>
</dbReference>
<dbReference type="GO" id="GO:0003676">
    <property type="term" value="F:nucleic acid binding"/>
    <property type="evidence" value="ECO:0007669"/>
    <property type="project" value="InterPro"/>
</dbReference>
<dbReference type="OrthoDB" id="2202254at2759"/>
<dbReference type="GO" id="GO:0015074">
    <property type="term" value="P:DNA integration"/>
    <property type="evidence" value="ECO:0007669"/>
    <property type="project" value="InterPro"/>
</dbReference>
<dbReference type="Gene3D" id="3.30.420.10">
    <property type="entry name" value="Ribonuclease H-like superfamily/Ribonuclease H"/>
    <property type="match status" value="1"/>
</dbReference>
<dbReference type="Pfam" id="PF00665">
    <property type="entry name" value="rve"/>
    <property type="match status" value="1"/>
</dbReference>
<dbReference type="AlphaFoldDB" id="A0A0B7MZS4"/>
<protein>
    <recommendedName>
        <fullName evidence="1">Integrase catalytic domain-containing protein</fullName>
    </recommendedName>
</protein>
<keyword evidence="3" id="KW-1185">Reference proteome</keyword>
<reference evidence="2 3" key="1">
    <citation type="submission" date="2014-09" db="EMBL/GenBank/DDBJ databases">
        <authorList>
            <person name="Ellenberger Sabrina"/>
        </authorList>
    </citation>
    <scope>NUCLEOTIDE SEQUENCE [LARGE SCALE GENOMIC DNA]</scope>
    <source>
        <strain evidence="2 3">CBS 412.66</strain>
    </source>
</reference>
<evidence type="ECO:0000259" key="1">
    <source>
        <dbReference type="PROSITE" id="PS50994"/>
    </source>
</evidence>
<dbReference type="Proteomes" id="UP000054107">
    <property type="component" value="Unassembled WGS sequence"/>
</dbReference>
<dbReference type="InterPro" id="IPR012337">
    <property type="entry name" value="RNaseH-like_sf"/>
</dbReference>
<name>A0A0B7MZS4_9FUNG</name>
<accession>A0A0B7MZS4</accession>
<dbReference type="FunFam" id="3.30.420.10:FF:000032">
    <property type="entry name" value="Retrovirus-related Pol polyprotein from transposon 297-like Protein"/>
    <property type="match status" value="1"/>
</dbReference>
<dbReference type="PANTHER" id="PTHR37984:SF5">
    <property type="entry name" value="PROTEIN NYNRIN-LIKE"/>
    <property type="match status" value="1"/>
</dbReference>
<sequence length="284" mass="32339">MLPLSTAGNRYLLVMCEYLSKWTITVALPSYDTDHIAQALLYELVLKFSVPTRLITDNGSSLVGDAMKQVCARLGIKRSLTSVEHPQTDGLVERMNRTLKTSLAAAVHSEQTQWDSYLQFITFAYNTAKHSSTGFSPFQVMFGRQPILPNEQGLILPTFKTYETETWVNYLNKYIPLLHGKVLKNIKTAQGYQKTFYDKGKRVKYDYNIGDLILRKNLEKTTFPKELWSGPYIIISKNNQEGTSYKIIKRGDPHQHVTTANVRHMRPYFGDQDTKAALLGGKTM</sequence>
<proteinExistence type="predicted"/>
<dbReference type="STRING" id="35722.A0A0B7MZS4"/>
<dbReference type="PANTHER" id="PTHR37984">
    <property type="entry name" value="PROTEIN CBG26694"/>
    <property type="match status" value="1"/>
</dbReference>
<dbReference type="InterPro" id="IPR036397">
    <property type="entry name" value="RNaseH_sf"/>
</dbReference>